<dbReference type="AlphaFoldDB" id="A0A318MNZ5"/>
<feature type="domain" description="Sulfatase N-terminal" evidence="7">
    <location>
        <begin position="169"/>
        <end position="393"/>
    </location>
</feature>
<feature type="transmembrane region" description="Helical" evidence="6">
    <location>
        <begin position="6"/>
        <end position="25"/>
    </location>
</feature>
<dbReference type="PANTHER" id="PTHR47371:SF3">
    <property type="entry name" value="PHOSPHOGLYCEROL TRANSFERASE I"/>
    <property type="match status" value="1"/>
</dbReference>
<evidence type="ECO:0000256" key="4">
    <source>
        <dbReference type="ARBA" id="ARBA00022989"/>
    </source>
</evidence>
<feature type="transmembrane region" description="Helical" evidence="6">
    <location>
        <begin position="107"/>
        <end position="124"/>
    </location>
</feature>
<evidence type="ECO:0000256" key="3">
    <source>
        <dbReference type="ARBA" id="ARBA00022692"/>
    </source>
</evidence>
<evidence type="ECO:0000256" key="5">
    <source>
        <dbReference type="ARBA" id="ARBA00023136"/>
    </source>
</evidence>
<evidence type="ECO:0000313" key="8">
    <source>
        <dbReference type="EMBL" id="PXY94502.1"/>
    </source>
</evidence>
<dbReference type="SUPFAM" id="SSF53649">
    <property type="entry name" value="Alkaline phosphatase-like"/>
    <property type="match status" value="1"/>
</dbReference>
<name>A0A318MNZ5_FRIPE</name>
<dbReference type="Pfam" id="PF00884">
    <property type="entry name" value="Sulfatase"/>
    <property type="match status" value="1"/>
</dbReference>
<evidence type="ECO:0000256" key="1">
    <source>
        <dbReference type="ARBA" id="ARBA00004651"/>
    </source>
</evidence>
<proteinExistence type="predicted"/>
<dbReference type="Proteomes" id="UP000247838">
    <property type="component" value="Unassembled WGS sequence"/>
</dbReference>
<accession>A0A318MNZ5</accession>
<organism evidence="8 9">
    <name type="scientific">Frischella perrara</name>
    <dbReference type="NCBI Taxonomy" id="1267021"/>
    <lineage>
        <taxon>Bacteria</taxon>
        <taxon>Pseudomonadati</taxon>
        <taxon>Pseudomonadota</taxon>
        <taxon>Gammaproteobacteria</taxon>
        <taxon>Orbales</taxon>
        <taxon>Orbaceae</taxon>
        <taxon>Frischella</taxon>
    </lineage>
</organism>
<protein>
    <recommendedName>
        <fullName evidence="7">Sulfatase N-terminal domain-containing protein</fullName>
    </recommendedName>
</protein>
<dbReference type="GO" id="GO:0005886">
    <property type="term" value="C:plasma membrane"/>
    <property type="evidence" value="ECO:0007669"/>
    <property type="project" value="UniProtKB-SubCell"/>
</dbReference>
<dbReference type="EMBL" id="QGLM01000020">
    <property type="protein sequence ID" value="PXY94502.1"/>
    <property type="molecule type" value="Genomic_DNA"/>
</dbReference>
<gene>
    <name evidence="8" type="ORF">DKK76_10060</name>
</gene>
<keyword evidence="3 6" id="KW-0812">Transmembrane</keyword>
<evidence type="ECO:0000256" key="6">
    <source>
        <dbReference type="SAM" id="Phobius"/>
    </source>
</evidence>
<dbReference type="RefSeq" id="WP_110444129.1">
    <property type="nucleotide sequence ID" value="NZ_QGLM01000020.1"/>
</dbReference>
<dbReference type="InterPro" id="IPR000917">
    <property type="entry name" value="Sulfatase_N"/>
</dbReference>
<evidence type="ECO:0000313" key="9">
    <source>
        <dbReference type="Proteomes" id="UP000247838"/>
    </source>
</evidence>
<reference evidence="8 9" key="1">
    <citation type="submission" date="2018-05" db="EMBL/GenBank/DDBJ databases">
        <title>Reference genomes for bee gut microbiota database.</title>
        <authorList>
            <person name="Ellegaard K.M."/>
        </authorList>
    </citation>
    <scope>NUCLEOTIDE SEQUENCE [LARGE SCALE GENOMIC DNA]</scope>
    <source>
        <strain evidence="8 9">ESL0167</strain>
    </source>
</reference>
<dbReference type="PANTHER" id="PTHR47371">
    <property type="entry name" value="LIPOTEICHOIC ACID SYNTHASE"/>
    <property type="match status" value="1"/>
</dbReference>
<keyword evidence="4 6" id="KW-1133">Transmembrane helix</keyword>
<dbReference type="InterPro" id="IPR017850">
    <property type="entry name" value="Alkaline_phosphatase_core_sf"/>
</dbReference>
<comment type="caution">
    <text evidence="8">The sequence shown here is derived from an EMBL/GenBank/DDBJ whole genome shotgun (WGS) entry which is preliminary data.</text>
</comment>
<feature type="transmembrane region" description="Helical" evidence="6">
    <location>
        <begin position="32"/>
        <end position="53"/>
    </location>
</feature>
<evidence type="ECO:0000256" key="2">
    <source>
        <dbReference type="ARBA" id="ARBA00022475"/>
    </source>
</evidence>
<dbReference type="InterPro" id="IPR050448">
    <property type="entry name" value="OpgB/LTA_synthase_biosynth"/>
</dbReference>
<keyword evidence="5 6" id="KW-0472">Membrane</keyword>
<feature type="transmembrane region" description="Helical" evidence="6">
    <location>
        <begin position="73"/>
        <end position="95"/>
    </location>
</feature>
<comment type="subcellular location">
    <subcellularLocation>
        <location evidence="1">Cell membrane</location>
        <topology evidence="1">Multi-pass membrane protein</topology>
    </subcellularLocation>
</comment>
<keyword evidence="2" id="KW-1003">Cell membrane</keyword>
<sequence length="485" mass="54994">MMFFPINVWIVMPLVIITLMLASLVKAKKAKLICIVIMTVFIVMEIISIYFSGGFIDYQFFVNLNINDIWEGLLIFKLQALLTVVVFFSFIFLLTKLSVICQNKINVQIRLMILVIMAMSLNYHHGPFDKLTELYQVTSAPKQDFSQALATLKMQDYPHKDQLSASKGKNIIVISLESFEQGFLDFNQLTPNLNQLRQKYDFYGDIPMGKGSSWTTASMYTYMTGIPFLVGGIRTMPFAPYSQTQLVTLPDVLHKADYQTRYIIGGPTFAGIGHVISMFDVDIISEANYQGQYPQAPFGLYDKDIFAIAKRQINELSDSDKPFALFISTISTHAPSGFYDQRMEKVIDKRDDNMEFVAASLDYNLGQFMNYLEEKGLLENTVFYIFPDHLMMGAGTPTIAKLSEKPRSLYLITNASKSDLGQYAAMPNNIYQLDMPRIILNGADVKSNAKFWTDYLNIEKGNNRAEYVEQVLTNLATLNRSAALP</sequence>
<evidence type="ECO:0000259" key="7">
    <source>
        <dbReference type="Pfam" id="PF00884"/>
    </source>
</evidence>
<dbReference type="Gene3D" id="3.40.720.10">
    <property type="entry name" value="Alkaline Phosphatase, subunit A"/>
    <property type="match status" value="1"/>
</dbReference>